<dbReference type="PRINTS" id="PR00364">
    <property type="entry name" value="DISEASERSIST"/>
</dbReference>
<dbReference type="InterPro" id="IPR027417">
    <property type="entry name" value="P-loop_NTPase"/>
</dbReference>
<dbReference type="PANTHER" id="PTHR36766">
    <property type="entry name" value="PLANT BROAD-SPECTRUM MILDEW RESISTANCE PROTEIN RPW8"/>
    <property type="match status" value="1"/>
</dbReference>
<evidence type="ECO:0000313" key="2">
    <source>
        <dbReference type="EMBL" id="JAD32140.1"/>
    </source>
</evidence>
<proteinExistence type="predicted"/>
<accession>A0A0A8Z5Y5</accession>
<dbReference type="InterPro" id="IPR002182">
    <property type="entry name" value="NB-ARC"/>
</dbReference>
<dbReference type="Gene3D" id="3.40.50.300">
    <property type="entry name" value="P-loop containing nucleotide triphosphate hydrolases"/>
    <property type="match status" value="1"/>
</dbReference>
<reference evidence="2" key="2">
    <citation type="journal article" date="2015" name="Data Brief">
        <title>Shoot transcriptome of the giant reed, Arundo donax.</title>
        <authorList>
            <person name="Barrero R.A."/>
            <person name="Guerrero F.D."/>
            <person name="Moolhuijzen P."/>
            <person name="Goolsby J.A."/>
            <person name="Tidwell J."/>
            <person name="Bellgard S.E."/>
            <person name="Bellgard M.I."/>
        </authorList>
    </citation>
    <scope>NUCLEOTIDE SEQUENCE</scope>
    <source>
        <tissue evidence="2">Shoot tissue taken approximately 20 cm above the soil surface</tissue>
    </source>
</reference>
<dbReference type="PANTHER" id="PTHR36766:SF73">
    <property type="entry name" value="NB-ARC DOMAIN-CONTAINING PROTEIN"/>
    <property type="match status" value="1"/>
</dbReference>
<name>A0A0A8Z5Y5_ARUDO</name>
<dbReference type="SUPFAM" id="SSF52540">
    <property type="entry name" value="P-loop containing nucleoside triphosphate hydrolases"/>
    <property type="match status" value="1"/>
</dbReference>
<sequence>MHDVTILPIYGIGGIGKTTLAKLIFNDTLFKDYSQVWVYVSQIFNLNKIGNSIISQLSKEESHITEKQMMRTCLGELLAVAGKKKIMIVLDDLWEENECKLEELKSMLTIGEGGKVIVVVTTRDEAIAKKICTIQSYKLPPLADEMCWDIIKQKCSFEARDDKERLEPIGRDIAMKCGGVALAAQAMLKPLVNGSR</sequence>
<dbReference type="GO" id="GO:0043531">
    <property type="term" value="F:ADP binding"/>
    <property type="evidence" value="ECO:0007669"/>
    <property type="project" value="InterPro"/>
</dbReference>
<dbReference type="AlphaFoldDB" id="A0A0A8Z5Y5"/>
<organism evidence="2">
    <name type="scientific">Arundo donax</name>
    <name type="common">Giant reed</name>
    <name type="synonym">Donax arundinaceus</name>
    <dbReference type="NCBI Taxonomy" id="35708"/>
    <lineage>
        <taxon>Eukaryota</taxon>
        <taxon>Viridiplantae</taxon>
        <taxon>Streptophyta</taxon>
        <taxon>Embryophyta</taxon>
        <taxon>Tracheophyta</taxon>
        <taxon>Spermatophyta</taxon>
        <taxon>Magnoliopsida</taxon>
        <taxon>Liliopsida</taxon>
        <taxon>Poales</taxon>
        <taxon>Poaceae</taxon>
        <taxon>PACMAD clade</taxon>
        <taxon>Arundinoideae</taxon>
        <taxon>Arundineae</taxon>
        <taxon>Arundo</taxon>
    </lineage>
</organism>
<reference evidence="2" key="1">
    <citation type="submission" date="2014-09" db="EMBL/GenBank/DDBJ databases">
        <authorList>
            <person name="Magalhaes I.L.F."/>
            <person name="Oliveira U."/>
            <person name="Santos F.R."/>
            <person name="Vidigal T.H.D.A."/>
            <person name="Brescovit A.D."/>
            <person name="Santos A.J."/>
        </authorList>
    </citation>
    <scope>NUCLEOTIDE SEQUENCE</scope>
    <source>
        <tissue evidence="2">Shoot tissue taken approximately 20 cm above the soil surface</tissue>
    </source>
</reference>
<evidence type="ECO:0000259" key="1">
    <source>
        <dbReference type="Pfam" id="PF00931"/>
    </source>
</evidence>
<dbReference type="Pfam" id="PF00931">
    <property type="entry name" value="NB-ARC"/>
    <property type="match status" value="1"/>
</dbReference>
<dbReference type="EMBL" id="GBRH01265755">
    <property type="protein sequence ID" value="JAD32140.1"/>
    <property type="molecule type" value="Transcribed_RNA"/>
</dbReference>
<protein>
    <recommendedName>
        <fullName evidence="1">NB-ARC domain-containing protein</fullName>
    </recommendedName>
</protein>
<feature type="domain" description="NB-ARC" evidence="1">
    <location>
        <begin position="2"/>
        <end position="155"/>
    </location>
</feature>